<evidence type="ECO:0000313" key="3">
    <source>
        <dbReference type="Proteomes" id="UP000290602"/>
    </source>
</evidence>
<comment type="caution">
    <text evidence="2">The sequence shown here is derived from an EMBL/GenBank/DDBJ whole genome shotgun (WGS) entry which is preliminary data.</text>
</comment>
<dbReference type="InterPro" id="IPR011576">
    <property type="entry name" value="Pyridox_Oxase_N"/>
</dbReference>
<organism evidence="2 3">
    <name type="scientific">Levilactobacillus suantsaii</name>
    <dbReference type="NCBI Taxonomy" id="2292255"/>
    <lineage>
        <taxon>Bacteria</taxon>
        <taxon>Bacillati</taxon>
        <taxon>Bacillota</taxon>
        <taxon>Bacilli</taxon>
        <taxon>Lactobacillales</taxon>
        <taxon>Lactobacillaceae</taxon>
        <taxon>Levilactobacillus</taxon>
    </lineage>
</organism>
<dbReference type="Pfam" id="PF01243">
    <property type="entry name" value="PNPOx_N"/>
    <property type="match status" value="1"/>
</dbReference>
<proteinExistence type="predicted"/>
<dbReference type="InterPro" id="IPR012349">
    <property type="entry name" value="Split_barrel_FMN-bd"/>
</dbReference>
<dbReference type="AlphaFoldDB" id="A0A4Q0VI18"/>
<dbReference type="Gene3D" id="2.30.110.10">
    <property type="entry name" value="Electron Transport, Fmn-binding Protein, Chain A"/>
    <property type="match status" value="1"/>
</dbReference>
<gene>
    <name evidence="2" type="ORF">DXH47_08490</name>
</gene>
<dbReference type="Proteomes" id="UP000290602">
    <property type="component" value="Unassembled WGS sequence"/>
</dbReference>
<accession>A0A4Q0VI18</accession>
<sequence>MEATNFKEAGHQMEQEFLDVIKDQTPATIITINAHPASVVNTWSHYINVVDDHTLLIPSAGMHSIENDLTADNHLTVTIGSYKVEGSQGMGRGYHIHGTGKFATSGANFDRMKQQFDWIRAVLVVTIDDIQQKI</sequence>
<dbReference type="SUPFAM" id="SSF50475">
    <property type="entry name" value="FMN-binding split barrel"/>
    <property type="match status" value="1"/>
</dbReference>
<dbReference type="EMBL" id="QXIL01000017">
    <property type="protein sequence ID" value="RXI77936.1"/>
    <property type="molecule type" value="Genomic_DNA"/>
</dbReference>
<protein>
    <submittedName>
        <fullName evidence="2">Pyridoxamine 5'-phosphate oxidase family protein</fullName>
    </submittedName>
</protein>
<evidence type="ECO:0000259" key="1">
    <source>
        <dbReference type="Pfam" id="PF01243"/>
    </source>
</evidence>
<reference evidence="2 3" key="1">
    <citation type="submission" date="2018-08" db="EMBL/GenBank/DDBJ databases">
        <title>Lactobacillus suantsai sp. nov., isolated from traditional fermented suan-tsai in Taiwan.</title>
        <authorList>
            <person name="Huang C.-H."/>
        </authorList>
    </citation>
    <scope>NUCLEOTIDE SEQUENCE [LARGE SCALE GENOMIC DNA]</scope>
    <source>
        <strain evidence="2 3">BCRC 12945</strain>
    </source>
</reference>
<keyword evidence="3" id="KW-1185">Reference proteome</keyword>
<evidence type="ECO:0000313" key="2">
    <source>
        <dbReference type="EMBL" id="RXI77936.1"/>
    </source>
</evidence>
<dbReference type="OrthoDB" id="595289at2"/>
<name>A0A4Q0VI18_9LACO</name>
<feature type="domain" description="Pyridoxamine 5'-phosphate oxidase N-terminal" evidence="1">
    <location>
        <begin position="13"/>
        <end position="119"/>
    </location>
</feature>